<reference evidence="2 3" key="1">
    <citation type="submission" date="2019-06" db="EMBL/GenBank/DDBJ databases">
        <title>Sequencing the genomes of 1000 actinobacteria strains.</title>
        <authorList>
            <person name="Klenk H.-P."/>
        </authorList>
    </citation>
    <scope>NUCLEOTIDE SEQUENCE [LARGE SCALE GENOMIC DNA]</scope>
    <source>
        <strain evidence="2 3">DSM 45015</strain>
    </source>
</reference>
<dbReference type="AlphaFoldDB" id="A0A543N795"/>
<dbReference type="EMBL" id="VFQC01000003">
    <property type="protein sequence ID" value="TQN27705.1"/>
    <property type="molecule type" value="Genomic_DNA"/>
</dbReference>
<keyword evidence="1" id="KW-0472">Membrane</keyword>
<evidence type="ECO:0000313" key="2">
    <source>
        <dbReference type="EMBL" id="TQN27705.1"/>
    </source>
</evidence>
<keyword evidence="1" id="KW-1133">Transmembrane helix</keyword>
<organism evidence="2 3">
    <name type="scientific">Haloactinospora alba</name>
    <dbReference type="NCBI Taxonomy" id="405555"/>
    <lineage>
        <taxon>Bacteria</taxon>
        <taxon>Bacillati</taxon>
        <taxon>Actinomycetota</taxon>
        <taxon>Actinomycetes</taxon>
        <taxon>Streptosporangiales</taxon>
        <taxon>Nocardiopsidaceae</taxon>
        <taxon>Haloactinospora</taxon>
    </lineage>
</organism>
<gene>
    <name evidence="2" type="ORF">FHX37_4432</name>
</gene>
<dbReference type="Proteomes" id="UP000317422">
    <property type="component" value="Unassembled WGS sequence"/>
</dbReference>
<feature type="transmembrane region" description="Helical" evidence="1">
    <location>
        <begin position="7"/>
        <end position="24"/>
    </location>
</feature>
<feature type="transmembrane region" description="Helical" evidence="1">
    <location>
        <begin position="36"/>
        <end position="54"/>
    </location>
</feature>
<keyword evidence="1" id="KW-0812">Transmembrane</keyword>
<sequence length="63" mass="7019">MKILKIVLKWMVAVSIFGLVTFGMEKMIPTDNIDMFSLEGVVGFGIGCAILQTVSHFRENRGE</sequence>
<evidence type="ECO:0000313" key="3">
    <source>
        <dbReference type="Proteomes" id="UP000317422"/>
    </source>
</evidence>
<evidence type="ECO:0000256" key="1">
    <source>
        <dbReference type="SAM" id="Phobius"/>
    </source>
</evidence>
<comment type="caution">
    <text evidence="2">The sequence shown here is derived from an EMBL/GenBank/DDBJ whole genome shotgun (WGS) entry which is preliminary data.</text>
</comment>
<accession>A0A543N795</accession>
<name>A0A543N795_9ACTN</name>
<keyword evidence="3" id="KW-1185">Reference proteome</keyword>
<proteinExistence type="predicted"/>
<protein>
    <submittedName>
        <fullName evidence="2">Uncharacterized protein</fullName>
    </submittedName>
</protein>